<accession>A0A8B8QNA9</accession>
<keyword evidence="2" id="KW-1185">Reference proteome</keyword>
<proteinExistence type="predicted"/>
<dbReference type="KEGG" id="rarg:115753942"/>
<dbReference type="PANTHER" id="PTHR47584">
    <property type="match status" value="1"/>
</dbReference>
<dbReference type="PANTHER" id="PTHR47584:SF19">
    <property type="entry name" value="L10-INTERACTING MYB DOMAIN-CONTAINING PROTEIN-LIKE"/>
    <property type="match status" value="1"/>
</dbReference>
<dbReference type="Proteomes" id="UP000827889">
    <property type="component" value="Chromosome 1"/>
</dbReference>
<evidence type="ECO:0000313" key="2">
    <source>
        <dbReference type="Proteomes" id="UP000827889"/>
    </source>
</evidence>
<gene>
    <name evidence="3" type="primary">LOC115753942</name>
</gene>
<sequence>MASHKDTVIAKWTDQLTQLFVSVMVDEVKKGNRTTTTFNKAGWNNIQREFNNRTGRKYTLAQFKNKTFKVKDEYGSFKKVLSQLGFGWDNVNKKVVVEDDTVWGYHIKANPKWAKFRNEGLPLYP</sequence>
<evidence type="ECO:0000259" key="1">
    <source>
        <dbReference type="Pfam" id="PF12776"/>
    </source>
</evidence>
<feature type="domain" description="Myb/SANT-like" evidence="1">
    <location>
        <begin position="11"/>
        <end position="103"/>
    </location>
</feature>
<dbReference type="GeneID" id="115753942"/>
<dbReference type="AlphaFoldDB" id="A0A8B8QNA9"/>
<dbReference type="RefSeq" id="XP_030548669.2">
    <property type="nucleotide sequence ID" value="XM_030692809.2"/>
</dbReference>
<organism evidence="2 3">
    <name type="scientific">Rhodamnia argentea</name>
    <dbReference type="NCBI Taxonomy" id="178133"/>
    <lineage>
        <taxon>Eukaryota</taxon>
        <taxon>Viridiplantae</taxon>
        <taxon>Streptophyta</taxon>
        <taxon>Embryophyta</taxon>
        <taxon>Tracheophyta</taxon>
        <taxon>Spermatophyta</taxon>
        <taxon>Magnoliopsida</taxon>
        <taxon>eudicotyledons</taxon>
        <taxon>Gunneridae</taxon>
        <taxon>Pentapetalae</taxon>
        <taxon>rosids</taxon>
        <taxon>malvids</taxon>
        <taxon>Myrtales</taxon>
        <taxon>Myrtaceae</taxon>
        <taxon>Myrtoideae</taxon>
        <taxon>Myrteae</taxon>
        <taxon>Australasian group</taxon>
        <taxon>Rhodamnia</taxon>
    </lineage>
</organism>
<name>A0A8B8QNA9_9MYRT</name>
<protein>
    <submittedName>
        <fullName evidence="3">Uncharacterized protein LOC115753942</fullName>
    </submittedName>
</protein>
<dbReference type="InterPro" id="IPR024752">
    <property type="entry name" value="Myb/SANT-like_dom"/>
</dbReference>
<dbReference type="InterPro" id="IPR045026">
    <property type="entry name" value="LIMYB"/>
</dbReference>
<evidence type="ECO:0000313" key="3">
    <source>
        <dbReference type="RefSeq" id="XP_030548669.2"/>
    </source>
</evidence>
<reference evidence="2" key="1">
    <citation type="submission" date="2025-05" db="UniProtKB">
        <authorList>
            <consortium name="RefSeq"/>
        </authorList>
    </citation>
    <scope>NUCLEOTIDE SEQUENCE [LARGE SCALE GENOMIC DNA]</scope>
</reference>
<dbReference type="Pfam" id="PF12776">
    <property type="entry name" value="Myb_DNA-bind_3"/>
    <property type="match status" value="1"/>
</dbReference>
<reference evidence="3" key="2">
    <citation type="submission" date="2025-08" db="UniProtKB">
        <authorList>
            <consortium name="RefSeq"/>
        </authorList>
    </citation>
    <scope>IDENTIFICATION</scope>
    <source>
        <tissue evidence="3">Leaf</tissue>
    </source>
</reference>